<accession>A0A8B8K7M6</accession>
<dbReference type="GeneID" id="113852931"/>
<protein>
    <submittedName>
        <fullName evidence="4">Metacaspase-3-like isoform X1</fullName>
    </submittedName>
</protein>
<dbReference type="AlphaFoldDB" id="A0A8B8K7M6"/>
<evidence type="ECO:0000259" key="2">
    <source>
        <dbReference type="Pfam" id="PF00656"/>
    </source>
</evidence>
<dbReference type="GO" id="GO:0004197">
    <property type="term" value="F:cysteine-type endopeptidase activity"/>
    <property type="evidence" value="ECO:0007669"/>
    <property type="project" value="InterPro"/>
</dbReference>
<dbReference type="RefSeq" id="XP_027339133.1">
    <property type="nucleotide sequence ID" value="XM_027483332.1"/>
</dbReference>
<dbReference type="PANTHER" id="PTHR48104:SF2">
    <property type="entry name" value="METACASPASE-1-LIKE ISOFORM X1"/>
    <property type="match status" value="1"/>
</dbReference>
<name>A0A8B8K7M6_ABRPR</name>
<dbReference type="GO" id="GO:0006508">
    <property type="term" value="P:proteolysis"/>
    <property type="evidence" value="ECO:0007669"/>
    <property type="project" value="InterPro"/>
</dbReference>
<dbReference type="KEGG" id="aprc:113852931"/>
<gene>
    <name evidence="4" type="primary">LOC113852931</name>
</gene>
<evidence type="ECO:0000313" key="4">
    <source>
        <dbReference type="RefSeq" id="XP_027339133.1"/>
    </source>
</evidence>
<dbReference type="Proteomes" id="UP000694853">
    <property type="component" value="Unplaced"/>
</dbReference>
<keyword evidence="3" id="KW-1185">Reference proteome</keyword>
<dbReference type="GO" id="GO:0005737">
    <property type="term" value="C:cytoplasm"/>
    <property type="evidence" value="ECO:0007669"/>
    <property type="project" value="TreeGrafter"/>
</dbReference>
<dbReference type="Pfam" id="PF00656">
    <property type="entry name" value="Peptidase_C14"/>
    <property type="match status" value="1"/>
</dbReference>
<dbReference type="SUPFAM" id="SSF52129">
    <property type="entry name" value="Caspase-like"/>
    <property type="match status" value="1"/>
</dbReference>
<feature type="domain" description="Peptidase C14 caspase" evidence="2">
    <location>
        <begin position="125"/>
        <end position="389"/>
    </location>
</feature>
<dbReference type="InterPro" id="IPR050452">
    <property type="entry name" value="Metacaspase"/>
</dbReference>
<organism evidence="3 4">
    <name type="scientific">Abrus precatorius</name>
    <name type="common">Indian licorice</name>
    <name type="synonym">Glycine abrus</name>
    <dbReference type="NCBI Taxonomy" id="3816"/>
    <lineage>
        <taxon>Eukaryota</taxon>
        <taxon>Viridiplantae</taxon>
        <taxon>Streptophyta</taxon>
        <taxon>Embryophyta</taxon>
        <taxon>Tracheophyta</taxon>
        <taxon>Spermatophyta</taxon>
        <taxon>Magnoliopsida</taxon>
        <taxon>eudicotyledons</taxon>
        <taxon>Gunneridae</taxon>
        <taxon>Pentapetalae</taxon>
        <taxon>rosids</taxon>
        <taxon>fabids</taxon>
        <taxon>Fabales</taxon>
        <taxon>Fabaceae</taxon>
        <taxon>Papilionoideae</taxon>
        <taxon>50 kb inversion clade</taxon>
        <taxon>NPAAA clade</taxon>
        <taxon>indigoferoid/millettioid clade</taxon>
        <taxon>Abreae</taxon>
        <taxon>Abrus</taxon>
    </lineage>
</organism>
<comment type="similarity">
    <text evidence="1">Belongs to the peptidase C14B family.</text>
</comment>
<evidence type="ECO:0000313" key="3">
    <source>
        <dbReference type="Proteomes" id="UP000694853"/>
    </source>
</evidence>
<sequence>MLQTMDAKPKTRTSRKSVFLPTNTTSTRCFVLSNCSSSKRTGEATLTCTGCKQEFLVPSATTTYRCYKCQGVSYSFSRYEQSREDGGSKLFKHDQLNNANANGVLLSRLSPSIGSSSPLSTDRNKRAVLCGVIYRNRKFKLEGTINDIVNMQSLLVDKFKFPIECIRVLTEEQDPNLFPTKKNILESLRWLVRDCESGDSLVFYFSGHGLQQTEYHKGEELDGLDETICPVDFMQEGTITDNEINSTIVQPLKKGVKLHAILDTCHSGTALDLAYVYNKEKGSWKWKDNKPGSKNPIVKHTSGGLAVCLSACEDGQMAADTAAFGGKGTNGVMTYLFSKVIKENSELTYGLLLEKINDEIGRIHQSKFYNSFLKRIFNRKVDQDPVLSSSAKFDVSKKIFKL</sequence>
<evidence type="ECO:0000256" key="1">
    <source>
        <dbReference type="ARBA" id="ARBA00009005"/>
    </source>
</evidence>
<dbReference type="OrthoDB" id="3223806at2759"/>
<reference evidence="3" key="1">
    <citation type="journal article" date="2019" name="Toxins">
        <title>Detection of Abrin-Like and Prepropulchellin-Like Toxin Genes and Transcripts Using Whole Genome Sequencing and Full-Length Transcript Sequencing of Abrus precatorius.</title>
        <authorList>
            <person name="Hovde B.T."/>
            <person name="Daligault H.E."/>
            <person name="Hanschen E.R."/>
            <person name="Kunde Y.A."/>
            <person name="Johnson M.B."/>
            <person name="Starkenburg S.R."/>
            <person name="Johnson S.L."/>
        </authorList>
    </citation>
    <scope>NUCLEOTIDE SEQUENCE [LARGE SCALE GENOMIC DNA]</scope>
</reference>
<reference evidence="4" key="2">
    <citation type="submission" date="2025-08" db="UniProtKB">
        <authorList>
            <consortium name="RefSeq"/>
        </authorList>
    </citation>
    <scope>IDENTIFICATION</scope>
    <source>
        <tissue evidence="4">Young leaves</tissue>
    </source>
</reference>
<dbReference type="FunFam" id="3.40.50.12660:FF:000008">
    <property type="entry name" value="Type I metacaspase"/>
    <property type="match status" value="1"/>
</dbReference>
<proteinExistence type="inferred from homology"/>
<dbReference type="PANTHER" id="PTHR48104">
    <property type="entry name" value="METACASPASE-4"/>
    <property type="match status" value="1"/>
</dbReference>
<dbReference type="Gene3D" id="3.40.50.12660">
    <property type="match status" value="1"/>
</dbReference>
<dbReference type="InterPro" id="IPR011600">
    <property type="entry name" value="Pept_C14_caspase"/>
</dbReference>
<dbReference type="InterPro" id="IPR029030">
    <property type="entry name" value="Caspase-like_dom_sf"/>
</dbReference>